<dbReference type="InterPro" id="IPR044587">
    <property type="entry name" value="HSP21-like"/>
</dbReference>
<dbReference type="Proteomes" id="UP000255297">
    <property type="component" value="Unassembled WGS sequence"/>
</dbReference>
<keyword evidence="7" id="KW-1185">Reference proteome</keyword>
<dbReference type="PANTHER" id="PTHR46733:SF4">
    <property type="entry name" value="HEAT SHOCK PROTEIN 21, CHLOROPLASTIC"/>
    <property type="match status" value="1"/>
</dbReference>
<evidence type="ECO:0000256" key="4">
    <source>
        <dbReference type="SAM" id="MobiDB-lite"/>
    </source>
</evidence>
<evidence type="ECO:0000313" key="6">
    <source>
        <dbReference type="EMBL" id="STY28548.1"/>
    </source>
</evidence>
<keyword evidence="1" id="KW-0346">Stress response</keyword>
<dbReference type="OrthoDB" id="9792695at2"/>
<dbReference type="PANTHER" id="PTHR46733">
    <property type="entry name" value="26.5 KDA HEAT SHOCK PROTEIN, MITOCHONDRIAL"/>
    <property type="match status" value="1"/>
</dbReference>
<organism evidence="6 7">
    <name type="scientific">Legionella wadsworthii</name>
    <dbReference type="NCBI Taxonomy" id="28088"/>
    <lineage>
        <taxon>Bacteria</taxon>
        <taxon>Pseudomonadati</taxon>
        <taxon>Pseudomonadota</taxon>
        <taxon>Gammaproteobacteria</taxon>
        <taxon>Legionellales</taxon>
        <taxon>Legionellaceae</taxon>
        <taxon>Legionella</taxon>
    </lineage>
</organism>
<name>A0A378LRS2_9GAMM</name>
<comment type="similarity">
    <text evidence="2 3">Belongs to the small heat shock protein (HSP20) family.</text>
</comment>
<evidence type="ECO:0000256" key="3">
    <source>
        <dbReference type="RuleBase" id="RU003616"/>
    </source>
</evidence>
<evidence type="ECO:0000259" key="5">
    <source>
        <dbReference type="PROSITE" id="PS01031"/>
    </source>
</evidence>
<dbReference type="InterPro" id="IPR008978">
    <property type="entry name" value="HSP20-like_chaperone"/>
</dbReference>
<evidence type="ECO:0000256" key="2">
    <source>
        <dbReference type="PROSITE-ProRule" id="PRU00285"/>
    </source>
</evidence>
<sequence>MSKVTQFKKGSPRKSSSNKGSSVEINRSQNPFLSLQNEVERLFNDFNHFFTPSRFNWPLQFEKMDLSPSMDIVEDKDHFCIQLEMPGMDEKDVSVTISDNILTISGEKSSSKKNEGKKFISREISYGKYERSLSIPSSVDTSKVKATFKKGMLWVDLPKKLASKGSSREIKVEQTK</sequence>
<dbReference type="STRING" id="1122170.GCA_000701265_02885"/>
<accession>A0A378LRS2</accession>
<evidence type="ECO:0000313" key="7">
    <source>
        <dbReference type="Proteomes" id="UP000255297"/>
    </source>
</evidence>
<protein>
    <submittedName>
        <fullName evidence="6">HSP20-like chaperone (Modular protein)</fullName>
    </submittedName>
</protein>
<feature type="region of interest" description="Disordered" evidence="4">
    <location>
        <begin position="1"/>
        <end position="27"/>
    </location>
</feature>
<dbReference type="Gene3D" id="2.60.40.790">
    <property type="match status" value="1"/>
</dbReference>
<proteinExistence type="inferred from homology"/>
<feature type="domain" description="SHSP" evidence="5">
    <location>
        <begin position="61"/>
        <end position="175"/>
    </location>
</feature>
<dbReference type="CDD" id="cd06464">
    <property type="entry name" value="ACD_sHsps-like"/>
    <property type="match status" value="1"/>
</dbReference>
<dbReference type="AlphaFoldDB" id="A0A378LRS2"/>
<evidence type="ECO:0000256" key="1">
    <source>
        <dbReference type="ARBA" id="ARBA00023016"/>
    </source>
</evidence>
<dbReference type="PROSITE" id="PS01031">
    <property type="entry name" value="SHSP"/>
    <property type="match status" value="1"/>
</dbReference>
<dbReference type="InterPro" id="IPR002068">
    <property type="entry name" value="A-crystallin/Hsp20_dom"/>
</dbReference>
<dbReference type="GO" id="GO:0009408">
    <property type="term" value="P:response to heat"/>
    <property type="evidence" value="ECO:0007669"/>
    <property type="project" value="InterPro"/>
</dbReference>
<feature type="compositionally biased region" description="Low complexity" evidence="4">
    <location>
        <begin position="13"/>
        <end position="22"/>
    </location>
</feature>
<reference evidence="6 7" key="1">
    <citation type="submission" date="2018-06" db="EMBL/GenBank/DDBJ databases">
        <authorList>
            <consortium name="Pathogen Informatics"/>
            <person name="Doyle S."/>
        </authorList>
    </citation>
    <scope>NUCLEOTIDE SEQUENCE [LARGE SCALE GENOMIC DNA]</scope>
    <source>
        <strain evidence="6 7">NCTC11532</strain>
    </source>
</reference>
<dbReference type="RefSeq" id="WP_031563909.1">
    <property type="nucleotide sequence ID" value="NZ_CAAAIS010000002.1"/>
</dbReference>
<gene>
    <name evidence="6" type="primary">hspA_1</name>
    <name evidence="6" type="ORF">NCTC11532_00723</name>
</gene>
<dbReference type="EMBL" id="UGPB01000001">
    <property type="protein sequence ID" value="STY28548.1"/>
    <property type="molecule type" value="Genomic_DNA"/>
</dbReference>
<dbReference type="Pfam" id="PF00011">
    <property type="entry name" value="HSP20"/>
    <property type="match status" value="1"/>
</dbReference>
<dbReference type="SUPFAM" id="SSF49764">
    <property type="entry name" value="HSP20-like chaperones"/>
    <property type="match status" value="1"/>
</dbReference>